<reference evidence="2 3" key="1">
    <citation type="submission" date="2016-11" db="EMBL/GenBank/DDBJ databases">
        <authorList>
            <person name="Jaros S."/>
            <person name="Januszkiewicz K."/>
            <person name="Wedrychowicz H."/>
        </authorList>
    </citation>
    <scope>NUCLEOTIDE SEQUENCE [LARGE SCALE GENOMIC DNA]</scope>
    <source>
        <strain evidence="2 3">DSM 14828</strain>
    </source>
</reference>
<evidence type="ECO:0000256" key="1">
    <source>
        <dbReference type="SAM" id="Phobius"/>
    </source>
</evidence>
<gene>
    <name evidence="2" type="ORF">SAMN02746064_01539</name>
</gene>
<dbReference type="EMBL" id="FQTU01000010">
    <property type="protein sequence ID" value="SHE94640.1"/>
    <property type="molecule type" value="Genomic_DNA"/>
</dbReference>
<keyword evidence="1" id="KW-1133">Transmembrane helix</keyword>
<evidence type="ECO:0000313" key="2">
    <source>
        <dbReference type="EMBL" id="SHE94640.1"/>
    </source>
</evidence>
<keyword evidence="3" id="KW-1185">Reference proteome</keyword>
<protein>
    <recommendedName>
        <fullName evidence="4">Stress-responsive transcriptional regulator PspC</fullName>
    </recommendedName>
</protein>
<dbReference type="Proteomes" id="UP000184251">
    <property type="component" value="Unassembled WGS sequence"/>
</dbReference>
<name>A0A1M4XMJ4_9FIRM</name>
<dbReference type="RefSeq" id="WP_159432072.1">
    <property type="nucleotide sequence ID" value="NZ_FQTU01000010.1"/>
</dbReference>
<feature type="transmembrane region" description="Helical" evidence="1">
    <location>
        <begin position="6"/>
        <end position="25"/>
    </location>
</feature>
<dbReference type="AlphaFoldDB" id="A0A1M4XMJ4"/>
<accession>A0A1M4XMJ4</accession>
<evidence type="ECO:0000313" key="3">
    <source>
        <dbReference type="Proteomes" id="UP000184251"/>
    </source>
</evidence>
<evidence type="ECO:0008006" key="4">
    <source>
        <dbReference type="Google" id="ProtNLM"/>
    </source>
</evidence>
<dbReference type="STRING" id="1120975.SAMN02746064_01539"/>
<proteinExistence type="predicted"/>
<keyword evidence="1" id="KW-0812">Transmembrane</keyword>
<organism evidence="2 3">
    <name type="scientific">Alkalibacter saccharofermentans DSM 14828</name>
    <dbReference type="NCBI Taxonomy" id="1120975"/>
    <lineage>
        <taxon>Bacteria</taxon>
        <taxon>Bacillati</taxon>
        <taxon>Bacillota</taxon>
        <taxon>Clostridia</taxon>
        <taxon>Eubacteriales</taxon>
        <taxon>Eubacteriaceae</taxon>
        <taxon>Alkalibacter</taxon>
    </lineage>
</organism>
<keyword evidence="1" id="KW-0472">Membrane</keyword>
<sequence>MKRFVVAVTTLVSAVLMVMGIIYLIQKKQNDRIGGRLVKVDYRFSKEFG</sequence>